<organism evidence="1 2">
    <name type="scientific">Flemingia macrophylla</name>
    <dbReference type="NCBI Taxonomy" id="520843"/>
    <lineage>
        <taxon>Eukaryota</taxon>
        <taxon>Viridiplantae</taxon>
        <taxon>Streptophyta</taxon>
        <taxon>Embryophyta</taxon>
        <taxon>Tracheophyta</taxon>
        <taxon>Spermatophyta</taxon>
        <taxon>Magnoliopsida</taxon>
        <taxon>eudicotyledons</taxon>
        <taxon>Gunneridae</taxon>
        <taxon>Pentapetalae</taxon>
        <taxon>rosids</taxon>
        <taxon>fabids</taxon>
        <taxon>Fabales</taxon>
        <taxon>Fabaceae</taxon>
        <taxon>Papilionoideae</taxon>
        <taxon>50 kb inversion clade</taxon>
        <taxon>NPAAA clade</taxon>
        <taxon>indigoferoid/millettioid clade</taxon>
        <taxon>Phaseoleae</taxon>
        <taxon>Flemingia</taxon>
    </lineage>
</organism>
<name>A0ABD1MGX3_9FABA</name>
<dbReference type="EMBL" id="JBGMDY010000005">
    <property type="protein sequence ID" value="KAL2334758.1"/>
    <property type="molecule type" value="Genomic_DNA"/>
</dbReference>
<proteinExistence type="predicted"/>
<keyword evidence="2" id="KW-1185">Reference proteome</keyword>
<gene>
    <name evidence="1" type="ORF">Fmac_015971</name>
</gene>
<evidence type="ECO:0008006" key="3">
    <source>
        <dbReference type="Google" id="ProtNLM"/>
    </source>
</evidence>
<dbReference type="AlphaFoldDB" id="A0ABD1MGX3"/>
<evidence type="ECO:0000313" key="2">
    <source>
        <dbReference type="Proteomes" id="UP001603857"/>
    </source>
</evidence>
<protein>
    <recommendedName>
        <fullName evidence="3">ZP domain-containing protein</fullName>
    </recommendedName>
</protein>
<comment type="caution">
    <text evidence="1">The sequence shown here is derived from an EMBL/GenBank/DDBJ whole genome shotgun (WGS) entry which is preliminary data.</text>
</comment>
<reference evidence="1 2" key="1">
    <citation type="submission" date="2024-08" db="EMBL/GenBank/DDBJ databases">
        <title>Insights into the chromosomal genome structure of Flemingia macrophylla.</title>
        <authorList>
            <person name="Ding Y."/>
            <person name="Zhao Y."/>
            <person name="Bi W."/>
            <person name="Wu M."/>
            <person name="Zhao G."/>
            <person name="Gong Y."/>
            <person name="Li W."/>
            <person name="Zhang P."/>
        </authorList>
    </citation>
    <scope>NUCLEOTIDE SEQUENCE [LARGE SCALE GENOMIC DNA]</scope>
    <source>
        <strain evidence="1">DYQJB</strain>
        <tissue evidence="1">Leaf</tissue>
    </source>
</reference>
<accession>A0ABD1MGX3</accession>
<sequence>MNKGIDFSVSNLSMVLRIPIAYASKVTNGIPQALKLFENKAFTCEYKSNRWQSSSICKREATQAPEKTPPCTSEISCTYQVEWCKNDGDFVHKGLQFGKVQVQIFGFFIFDDAPHMFDKSCLFDCFHGKVSEEAVVVVKILAEDCPNQGTAIRLEIGNKNKDHCANRMDIRLDFIDSID</sequence>
<evidence type="ECO:0000313" key="1">
    <source>
        <dbReference type="EMBL" id="KAL2334758.1"/>
    </source>
</evidence>
<dbReference type="Proteomes" id="UP001603857">
    <property type="component" value="Unassembled WGS sequence"/>
</dbReference>